<gene>
    <name evidence="1" type="ORF">D7X12_01805</name>
</gene>
<evidence type="ECO:0000313" key="1">
    <source>
        <dbReference type="EMBL" id="RKH47776.1"/>
    </source>
</evidence>
<dbReference type="RefSeq" id="WP_120623537.1">
    <property type="nucleotide sequence ID" value="NZ_RAWG01000006.1"/>
</dbReference>
<dbReference type="Proteomes" id="UP000273405">
    <property type="component" value="Unassembled WGS sequence"/>
</dbReference>
<reference evidence="2" key="1">
    <citation type="submission" date="2018-09" db="EMBL/GenBank/DDBJ databases">
        <authorList>
            <person name="Livingstone P.G."/>
            <person name="Whitworth D.E."/>
        </authorList>
    </citation>
    <scope>NUCLEOTIDE SEQUENCE [LARGE SCALE GENOMIC DNA]</scope>
    <source>
        <strain evidence="2">CA040B</strain>
    </source>
</reference>
<sequence>MSLKPQPYITLPGTRFQPLATELGLERYNLLEVSDDSVNYEDLFGGNEVAFVVHEGKLTLSGPTYVRNEEPMVCVIEGDLIVDGPLVIRDLDLYVPLWVKGSLIARDLLLSADAQVFIEGDLKLTGNLVTDGTDATHLVVHGEAQVGAWLRPGHRGAIYLPASVPDPLEGEALAARLAPTLVQPRNRSLTLCEHVLAGQPLLRD</sequence>
<dbReference type="AlphaFoldDB" id="A0A3A8NTR2"/>
<accession>A0A3A8NTR2</accession>
<proteinExistence type="predicted"/>
<evidence type="ECO:0008006" key="3">
    <source>
        <dbReference type="Google" id="ProtNLM"/>
    </source>
</evidence>
<comment type="caution">
    <text evidence="1">The sequence shown here is derived from an EMBL/GenBank/DDBJ whole genome shotgun (WGS) entry which is preliminary data.</text>
</comment>
<protein>
    <recommendedName>
        <fullName evidence="3">Polymer-forming cytoskeletal protein</fullName>
    </recommendedName>
</protein>
<evidence type="ECO:0000313" key="2">
    <source>
        <dbReference type="Proteomes" id="UP000273405"/>
    </source>
</evidence>
<organism evidence="1 2">
    <name type="scientific">Corallococcus sicarius</name>
    <dbReference type="NCBI Taxonomy" id="2316726"/>
    <lineage>
        <taxon>Bacteria</taxon>
        <taxon>Pseudomonadati</taxon>
        <taxon>Myxococcota</taxon>
        <taxon>Myxococcia</taxon>
        <taxon>Myxococcales</taxon>
        <taxon>Cystobacterineae</taxon>
        <taxon>Myxococcaceae</taxon>
        <taxon>Corallococcus</taxon>
    </lineage>
</organism>
<name>A0A3A8NTR2_9BACT</name>
<dbReference type="OrthoDB" id="5504556at2"/>
<keyword evidence="2" id="KW-1185">Reference proteome</keyword>
<dbReference type="EMBL" id="RAWG01000006">
    <property type="protein sequence ID" value="RKH47776.1"/>
    <property type="molecule type" value="Genomic_DNA"/>
</dbReference>